<dbReference type="InterPro" id="IPR029044">
    <property type="entry name" value="Nucleotide-diphossugar_trans"/>
</dbReference>
<dbReference type="Gene3D" id="3.90.550.10">
    <property type="entry name" value="Spore Coat Polysaccharide Biosynthesis Protein SpsA, Chain A"/>
    <property type="match status" value="1"/>
</dbReference>
<dbReference type="SUPFAM" id="SSF53448">
    <property type="entry name" value="Nucleotide-diphospho-sugar transferases"/>
    <property type="match status" value="1"/>
</dbReference>
<name>A0A6N3GSQ3_9FIRM</name>
<dbReference type="GO" id="GO:0005886">
    <property type="term" value="C:plasma membrane"/>
    <property type="evidence" value="ECO:0007669"/>
    <property type="project" value="TreeGrafter"/>
</dbReference>
<gene>
    <name evidence="3" type="ORF">RILFYP67_02930</name>
</gene>
<proteinExistence type="predicted"/>
<dbReference type="AlphaFoldDB" id="A0A6N3GSQ3"/>
<keyword evidence="1" id="KW-0812">Transmembrane</keyword>
<sequence length="312" mass="35706">MVNKEKNFASAVIYVHNAEKTIEKFLGTIIEVMQLNFEHSEIICVNDASDDSSIGKIKKVSEVASTTSVSVVNMSYFHGLELAMNAGVDMAIGDFVFEFDNTNPDFDRNVIMQIYCRSLEGYDIVSATPDRKEKFTSRLFYKVFDRFSDIKYKMTTESFRVLSRRVINRISSMNKTIPYRKVLYAGCGLKTDNVKYKVLTDNCSEHDKREKSYRTDLAVDTLILFTEVGYRFSMVMTVLMMLASIFMIVYSIVVYAASNPVAGWTTTILFLSVAFFGLFGVLTIIVKYLQLLVNLVFKRKHYSFESIEKLTK</sequence>
<dbReference type="EMBL" id="CACRUM010000089">
    <property type="protein sequence ID" value="VYU67877.1"/>
    <property type="molecule type" value="Genomic_DNA"/>
</dbReference>
<dbReference type="RefSeq" id="WP_370775078.1">
    <property type="nucleotide sequence ID" value="NZ_CACRUM010000089.1"/>
</dbReference>
<feature type="transmembrane region" description="Helical" evidence="1">
    <location>
        <begin position="268"/>
        <end position="289"/>
    </location>
</feature>
<protein>
    <recommendedName>
        <fullName evidence="2">Glycosyltransferase 2-like domain-containing protein</fullName>
    </recommendedName>
</protein>
<evidence type="ECO:0000313" key="3">
    <source>
        <dbReference type="EMBL" id="VYU67877.1"/>
    </source>
</evidence>
<feature type="domain" description="Glycosyltransferase 2-like" evidence="2">
    <location>
        <begin position="10"/>
        <end position="100"/>
    </location>
</feature>
<dbReference type="Pfam" id="PF00535">
    <property type="entry name" value="Glycos_transf_2"/>
    <property type="match status" value="1"/>
</dbReference>
<dbReference type="InterPro" id="IPR050256">
    <property type="entry name" value="Glycosyltransferase_2"/>
</dbReference>
<keyword evidence="1" id="KW-0472">Membrane</keyword>
<accession>A0A6N3GSQ3</accession>
<evidence type="ECO:0000259" key="2">
    <source>
        <dbReference type="Pfam" id="PF00535"/>
    </source>
</evidence>
<keyword evidence="1" id="KW-1133">Transmembrane helix</keyword>
<feature type="transmembrane region" description="Helical" evidence="1">
    <location>
        <begin position="232"/>
        <end position="256"/>
    </location>
</feature>
<dbReference type="PANTHER" id="PTHR48090">
    <property type="entry name" value="UNDECAPRENYL-PHOSPHATE 4-DEOXY-4-FORMAMIDO-L-ARABINOSE TRANSFERASE-RELATED"/>
    <property type="match status" value="1"/>
</dbReference>
<dbReference type="PANTHER" id="PTHR48090:SF8">
    <property type="entry name" value="GLYCOSYLTRANSFERASE CSBB-RELATED"/>
    <property type="match status" value="1"/>
</dbReference>
<dbReference type="InterPro" id="IPR001173">
    <property type="entry name" value="Glyco_trans_2-like"/>
</dbReference>
<evidence type="ECO:0000256" key="1">
    <source>
        <dbReference type="SAM" id="Phobius"/>
    </source>
</evidence>
<organism evidence="3">
    <name type="scientific">Roseburia intestinalis</name>
    <dbReference type="NCBI Taxonomy" id="166486"/>
    <lineage>
        <taxon>Bacteria</taxon>
        <taxon>Bacillati</taxon>
        <taxon>Bacillota</taxon>
        <taxon>Clostridia</taxon>
        <taxon>Lachnospirales</taxon>
        <taxon>Lachnospiraceae</taxon>
        <taxon>Roseburia</taxon>
    </lineage>
</organism>
<reference evidence="3" key="1">
    <citation type="submission" date="2019-11" db="EMBL/GenBank/DDBJ databases">
        <authorList>
            <person name="Feng L."/>
        </authorList>
    </citation>
    <scope>NUCLEOTIDE SEQUENCE</scope>
    <source>
        <strain evidence="3">RintestinalisLFYP67</strain>
    </source>
</reference>